<dbReference type="AlphaFoldDB" id="A0A0D1YZ15"/>
<keyword evidence="7 8" id="KW-0472">Membrane</keyword>
<feature type="transmembrane region" description="Helical" evidence="8">
    <location>
        <begin position="21"/>
        <end position="38"/>
    </location>
</feature>
<dbReference type="Proteomes" id="UP000053599">
    <property type="component" value="Unassembled WGS sequence"/>
</dbReference>
<gene>
    <name evidence="10" type="ORF">PV11_02382</name>
</gene>
<evidence type="ECO:0000259" key="9">
    <source>
        <dbReference type="Pfam" id="PF03151"/>
    </source>
</evidence>
<keyword evidence="6 8" id="KW-1133">Transmembrane helix</keyword>
<dbReference type="InterPro" id="IPR004853">
    <property type="entry name" value="Sugar_P_trans_dom"/>
</dbReference>
<feature type="transmembrane region" description="Helical" evidence="8">
    <location>
        <begin position="113"/>
        <end position="131"/>
    </location>
</feature>
<sequence length="371" mass="39834">MDDMKQQQEAPLPSPPSRRRIALTVCFHSSCAIWSTILSKSALNGIEAPVTLLALQTTVQMLLLTTVGTITGWIQLQRPGSTWWSLFPLTIARLVGILAKTYCLASVNASVYQIARGLLLPFTLLLSLLVLRPRPYYPPVSLVGCAMVMAGFGAGMAADYSQVLTSGKGILLGIGSSLTTAIESVVVKRFLGKSSEGMWQMVWMSNVMALAFYVPLLPLSGELGTFFSVFDIDSNSADLDPAAGSTKALLHRFLGSAMLTGLSAFLLTIAIFMQIEVTSPTTHMIVTAGRGVVQSSLAILVLGEVVTADRVGSMALILAGTALYGWASDRYNQQKKKGEARGDYALVANHEVQLEAQDKEARIGSKERSRA</sequence>
<reference evidence="10 11" key="1">
    <citation type="submission" date="2015-01" db="EMBL/GenBank/DDBJ databases">
        <title>The Genome Sequence of Exophiala sideris CBS121828.</title>
        <authorList>
            <consortium name="The Broad Institute Genomics Platform"/>
            <person name="Cuomo C."/>
            <person name="de Hoog S."/>
            <person name="Gorbushina A."/>
            <person name="Stielow B."/>
            <person name="Teixiera M."/>
            <person name="Abouelleil A."/>
            <person name="Chapman S.B."/>
            <person name="Priest M."/>
            <person name="Young S.K."/>
            <person name="Wortman J."/>
            <person name="Nusbaum C."/>
            <person name="Birren B."/>
        </authorList>
    </citation>
    <scope>NUCLEOTIDE SEQUENCE [LARGE SCALE GENOMIC DNA]</scope>
    <source>
        <strain evidence="10 11">CBS 121828</strain>
    </source>
</reference>
<protein>
    <recommendedName>
        <fullName evidence="9">Sugar phosphate transporter domain-containing protein</fullName>
    </recommendedName>
</protein>
<dbReference type="OrthoDB" id="5547497at2759"/>
<evidence type="ECO:0000313" key="10">
    <source>
        <dbReference type="EMBL" id="KIV86794.1"/>
    </source>
</evidence>
<keyword evidence="5 8" id="KW-0812">Transmembrane</keyword>
<organism evidence="10 11">
    <name type="scientific">Exophiala sideris</name>
    <dbReference type="NCBI Taxonomy" id="1016849"/>
    <lineage>
        <taxon>Eukaryota</taxon>
        <taxon>Fungi</taxon>
        <taxon>Dikarya</taxon>
        <taxon>Ascomycota</taxon>
        <taxon>Pezizomycotina</taxon>
        <taxon>Eurotiomycetes</taxon>
        <taxon>Chaetothyriomycetidae</taxon>
        <taxon>Chaetothyriales</taxon>
        <taxon>Herpotrichiellaceae</taxon>
        <taxon>Exophiala</taxon>
    </lineage>
</organism>
<feature type="transmembrane region" description="Helical" evidence="8">
    <location>
        <begin position="250"/>
        <end position="272"/>
    </location>
</feature>
<feature type="transmembrane region" description="Helical" evidence="8">
    <location>
        <begin position="311"/>
        <end position="327"/>
    </location>
</feature>
<comment type="similarity">
    <text evidence="3">Belongs to the TPT transporter family. SLC35D subfamily.</text>
</comment>
<evidence type="ECO:0000256" key="7">
    <source>
        <dbReference type="ARBA" id="ARBA00023136"/>
    </source>
</evidence>
<name>A0A0D1YZ15_9EURO</name>
<feature type="transmembrane region" description="Helical" evidence="8">
    <location>
        <begin position="86"/>
        <end position="107"/>
    </location>
</feature>
<dbReference type="HOGENOM" id="CLU_044894_0_1_1"/>
<dbReference type="EMBL" id="KN846951">
    <property type="protein sequence ID" value="KIV86794.1"/>
    <property type="molecule type" value="Genomic_DNA"/>
</dbReference>
<dbReference type="PANTHER" id="PTHR11132">
    <property type="entry name" value="SOLUTE CARRIER FAMILY 35"/>
    <property type="match status" value="1"/>
</dbReference>
<evidence type="ECO:0000256" key="3">
    <source>
        <dbReference type="ARBA" id="ARBA00010425"/>
    </source>
</evidence>
<comment type="function">
    <text evidence="1">Involved in the import of GDP-mannose from the cytoplasm into the Golgi lumen.</text>
</comment>
<dbReference type="Pfam" id="PF03151">
    <property type="entry name" value="TPT"/>
    <property type="match status" value="1"/>
</dbReference>
<evidence type="ECO:0000256" key="5">
    <source>
        <dbReference type="ARBA" id="ARBA00022692"/>
    </source>
</evidence>
<dbReference type="GO" id="GO:0005789">
    <property type="term" value="C:endoplasmic reticulum membrane"/>
    <property type="evidence" value="ECO:0007669"/>
    <property type="project" value="UniProtKB-SubCell"/>
</dbReference>
<feature type="transmembrane region" description="Helical" evidence="8">
    <location>
        <begin position="203"/>
        <end position="230"/>
    </location>
</feature>
<comment type="subunit">
    <text evidence="4">Homooligomer.</text>
</comment>
<comment type="subcellular location">
    <subcellularLocation>
        <location evidence="2">Endoplasmic reticulum membrane</location>
        <topology evidence="2">Multi-pass membrane protein</topology>
    </subcellularLocation>
</comment>
<dbReference type="InterPro" id="IPR050186">
    <property type="entry name" value="TPT_transporter"/>
</dbReference>
<evidence type="ECO:0000256" key="4">
    <source>
        <dbReference type="ARBA" id="ARBA00011182"/>
    </source>
</evidence>
<feature type="domain" description="Sugar phosphate transporter" evidence="9">
    <location>
        <begin position="31"/>
        <end position="324"/>
    </location>
</feature>
<feature type="transmembrane region" description="Helical" evidence="8">
    <location>
        <begin position="50"/>
        <end position="74"/>
    </location>
</feature>
<feature type="transmembrane region" description="Helical" evidence="8">
    <location>
        <begin position="140"/>
        <end position="158"/>
    </location>
</feature>
<evidence type="ECO:0000256" key="2">
    <source>
        <dbReference type="ARBA" id="ARBA00004477"/>
    </source>
</evidence>
<evidence type="ECO:0000256" key="8">
    <source>
        <dbReference type="SAM" id="Phobius"/>
    </source>
</evidence>
<accession>A0A0D1YZ15</accession>
<evidence type="ECO:0000256" key="1">
    <source>
        <dbReference type="ARBA" id="ARBA00003420"/>
    </source>
</evidence>
<proteinExistence type="inferred from homology"/>
<evidence type="ECO:0000313" key="11">
    <source>
        <dbReference type="Proteomes" id="UP000053599"/>
    </source>
</evidence>
<evidence type="ECO:0000256" key="6">
    <source>
        <dbReference type="ARBA" id="ARBA00022989"/>
    </source>
</evidence>